<protein>
    <submittedName>
        <fullName evidence="1">Uncharacterized protein</fullName>
    </submittedName>
</protein>
<proteinExistence type="predicted"/>
<keyword evidence="2" id="KW-1185">Reference proteome</keyword>
<dbReference type="AlphaFoldDB" id="A0A9P0E6B7"/>
<organism evidence="1 2">
    <name type="scientific">Nezara viridula</name>
    <name type="common">Southern green stink bug</name>
    <name type="synonym">Cimex viridulus</name>
    <dbReference type="NCBI Taxonomy" id="85310"/>
    <lineage>
        <taxon>Eukaryota</taxon>
        <taxon>Metazoa</taxon>
        <taxon>Ecdysozoa</taxon>
        <taxon>Arthropoda</taxon>
        <taxon>Hexapoda</taxon>
        <taxon>Insecta</taxon>
        <taxon>Pterygota</taxon>
        <taxon>Neoptera</taxon>
        <taxon>Paraneoptera</taxon>
        <taxon>Hemiptera</taxon>
        <taxon>Heteroptera</taxon>
        <taxon>Panheteroptera</taxon>
        <taxon>Pentatomomorpha</taxon>
        <taxon>Pentatomoidea</taxon>
        <taxon>Pentatomidae</taxon>
        <taxon>Pentatominae</taxon>
        <taxon>Nezara</taxon>
    </lineage>
</organism>
<dbReference type="Proteomes" id="UP001152798">
    <property type="component" value="Chromosome 1"/>
</dbReference>
<dbReference type="OrthoDB" id="10317667at2759"/>
<gene>
    <name evidence="1" type="ORF">NEZAVI_LOCUS668</name>
</gene>
<name>A0A9P0E6B7_NEZVI</name>
<evidence type="ECO:0000313" key="2">
    <source>
        <dbReference type="Proteomes" id="UP001152798"/>
    </source>
</evidence>
<sequence length="106" mass="11879">MTSRREDKAEEGVTEQVGAAGFLEWYAPTFLITGRVLCSMVPSNDRLWSVVSARQLMTLVCLHPPGATLGHLELEGTGSPKCRREWNAGIRDKYSPVVFYKRNFSC</sequence>
<reference evidence="1" key="1">
    <citation type="submission" date="2022-01" db="EMBL/GenBank/DDBJ databases">
        <authorList>
            <person name="King R."/>
        </authorList>
    </citation>
    <scope>NUCLEOTIDE SEQUENCE</scope>
</reference>
<dbReference type="EMBL" id="OV725077">
    <property type="protein sequence ID" value="CAH1389224.1"/>
    <property type="molecule type" value="Genomic_DNA"/>
</dbReference>
<accession>A0A9P0E6B7</accession>
<evidence type="ECO:0000313" key="1">
    <source>
        <dbReference type="EMBL" id="CAH1389224.1"/>
    </source>
</evidence>